<protein>
    <submittedName>
        <fullName evidence="2">Uncharacterized protein</fullName>
    </submittedName>
</protein>
<feature type="region of interest" description="Disordered" evidence="1">
    <location>
        <begin position="93"/>
        <end position="133"/>
    </location>
</feature>
<keyword evidence="3" id="KW-1185">Reference proteome</keyword>
<reference evidence="2" key="2">
    <citation type="submission" date="2021-09" db="EMBL/GenBank/DDBJ databases">
        <authorList>
            <person name="Jia N."/>
            <person name="Wang J."/>
            <person name="Shi W."/>
            <person name="Du L."/>
            <person name="Sun Y."/>
            <person name="Zhan W."/>
            <person name="Jiang J."/>
            <person name="Wang Q."/>
            <person name="Zhang B."/>
            <person name="Ji P."/>
            <person name="Sakyi L.B."/>
            <person name="Cui X."/>
            <person name="Yuan T."/>
            <person name="Jiang B."/>
            <person name="Yang W."/>
            <person name="Lam T.T.-Y."/>
            <person name="Chang Q."/>
            <person name="Ding S."/>
            <person name="Wang X."/>
            <person name="Zhu J."/>
            <person name="Ruan X."/>
            <person name="Zhao L."/>
            <person name="Wei J."/>
            <person name="Que T."/>
            <person name="Du C."/>
            <person name="Cheng J."/>
            <person name="Dai P."/>
            <person name="Han X."/>
            <person name="Huang E."/>
            <person name="Gao Y."/>
            <person name="Liu J."/>
            <person name="Shao H."/>
            <person name="Ye R."/>
            <person name="Li L."/>
            <person name="Wei W."/>
            <person name="Wang X."/>
            <person name="Wang C."/>
            <person name="Huo Q."/>
            <person name="Li W."/>
            <person name="Guo W."/>
            <person name="Chen H."/>
            <person name="Chen S."/>
            <person name="Zhou L."/>
            <person name="Zhou L."/>
            <person name="Ni X."/>
            <person name="Tian J."/>
            <person name="Zhou Y."/>
            <person name="Sheng Y."/>
            <person name="Liu T."/>
            <person name="Pan Y."/>
            <person name="Xia L."/>
            <person name="Li J."/>
            <person name="Zhao F."/>
            <person name="Cao W."/>
        </authorList>
    </citation>
    <scope>NUCLEOTIDE SEQUENCE</scope>
    <source>
        <strain evidence="2">Rmic-2018</strain>
        <tissue evidence="2">Larvae</tissue>
    </source>
</reference>
<dbReference type="AlphaFoldDB" id="A0A9J6DE06"/>
<evidence type="ECO:0000256" key="1">
    <source>
        <dbReference type="SAM" id="MobiDB-lite"/>
    </source>
</evidence>
<gene>
    <name evidence="2" type="ORF">HPB51_024489</name>
</gene>
<dbReference type="EMBL" id="JABSTU010000010">
    <property type="protein sequence ID" value="KAH8020102.1"/>
    <property type="molecule type" value="Genomic_DNA"/>
</dbReference>
<evidence type="ECO:0000313" key="2">
    <source>
        <dbReference type="EMBL" id="KAH8020102.1"/>
    </source>
</evidence>
<feature type="compositionally biased region" description="Basic residues" evidence="1">
    <location>
        <begin position="98"/>
        <end position="107"/>
    </location>
</feature>
<reference evidence="2" key="1">
    <citation type="journal article" date="2020" name="Cell">
        <title>Large-Scale Comparative Analyses of Tick Genomes Elucidate Their Genetic Diversity and Vector Capacities.</title>
        <authorList>
            <consortium name="Tick Genome and Microbiome Consortium (TIGMIC)"/>
            <person name="Jia N."/>
            <person name="Wang J."/>
            <person name="Shi W."/>
            <person name="Du L."/>
            <person name="Sun Y."/>
            <person name="Zhan W."/>
            <person name="Jiang J.F."/>
            <person name="Wang Q."/>
            <person name="Zhang B."/>
            <person name="Ji P."/>
            <person name="Bell-Sakyi L."/>
            <person name="Cui X.M."/>
            <person name="Yuan T.T."/>
            <person name="Jiang B.G."/>
            <person name="Yang W.F."/>
            <person name="Lam T.T."/>
            <person name="Chang Q.C."/>
            <person name="Ding S.J."/>
            <person name="Wang X.J."/>
            <person name="Zhu J.G."/>
            <person name="Ruan X.D."/>
            <person name="Zhao L."/>
            <person name="Wei J.T."/>
            <person name="Ye R.Z."/>
            <person name="Que T.C."/>
            <person name="Du C.H."/>
            <person name="Zhou Y.H."/>
            <person name="Cheng J.X."/>
            <person name="Dai P.F."/>
            <person name="Guo W.B."/>
            <person name="Han X.H."/>
            <person name="Huang E.J."/>
            <person name="Li L.F."/>
            <person name="Wei W."/>
            <person name="Gao Y.C."/>
            <person name="Liu J.Z."/>
            <person name="Shao H.Z."/>
            <person name="Wang X."/>
            <person name="Wang C.C."/>
            <person name="Yang T.C."/>
            <person name="Huo Q.B."/>
            <person name="Li W."/>
            <person name="Chen H.Y."/>
            <person name="Chen S.E."/>
            <person name="Zhou L.G."/>
            <person name="Ni X.B."/>
            <person name="Tian J.H."/>
            <person name="Sheng Y."/>
            <person name="Liu T."/>
            <person name="Pan Y.S."/>
            <person name="Xia L.Y."/>
            <person name="Li J."/>
            <person name="Zhao F."/>
            <person name="Cao W.C."/>
        </authorList>
    </citation>
    <scope>NUCLEOTIDE SEQUENCE</scope>
    <source>
        <strain evidence="2">Rmic-2018</strain>
    </source>
</reference>
<dbReference type="Proteomes" id="UP000821866">
    <property type="component" value="Chromosome 8"/>
</dbReference>
<proteinExistence type="predicted"/>
<name>A0A9J6DE06_RHIMP</name>
<comment type="caution">
    <text evidence="2">The sequence shown here is derived from an EMBL/GenBank/DDBJ whole genome shotgun (WGS) entry which is preliminary data.</text>
</comment>
<accession>A0A9J6DE06</accession>
<sequence>MARLVVPSTTAHVRRISFVPAPAGRAVRQRNYLDISIPPKRRLASILNATPCARGGFRRRAALACIRSARNGRLVCLPPRSLCWCALDEPWQPQPTPRKPRRRKPASRSHQLGDLSVDKGLPNGPGTGSQRDLPTPLRLGCLYDVDAGAQGCGGVMPRVQIKTCTAAFRRLVTSARARDKTRRHPVPLEWCSPRPLPRLAMPRLAVPRLAVPVMTWLPDTSEWKRIFVINDIPV</sequence>
<evidence type="ECO:0000313" key="3">
    <source>
        <dbReference type="Proteomes" id="UP000821866"/>
    </source>
</evidence>
<organism evidence="2 3">
    <name type="scientific">Rhipicephalus microplus</name>
    <name type="common">Cattle tick</name>
    <name type="synonym">Boophilus microplus</name>
    <dbReference type="NCBI Taxonomy" id="6941"/>
    <lineage>
        <taxon>Eukaryota</taxon>
        <taxon>Metazoa</taxon>
        <taxon>Ecdysozoa</taxon>
        <taxon>Arthropoda</taxon>
        <taxon>Chelicerata</taxon>
        <taxon>Arachnida</taxon>
        <taxon>Acari</taxon>
        <taxon>Parasitiformes</taxon>
        <taxon>Ixodida</taxon>
        <taxon>Ixodoidea</taxon>
        <taxon>Ixodidae</taxon>
        <taxon>Rhipicephalinae</taxon>
        <taxon>Rhipicephalus</taxon>
        <taxon>Boophilus</taxon>
    </lineage>
</organism>